<keyword evidence="5 10" id="KW-0548">Nucleotidyltransferase</keyword>
<protein>
    <recommendedName>
        <fullName evidence="10">Probable nicotinate-nucleotide adenylyltransferase</fullName>
        <ecNumber evidence="10">2.7.7.18</ecNumber>
    </recommendedName>
    <alternativeName>
        <fullName evidence="10">Deamido-NAD(+) diphosphorylase</fullName>
    </alternativeName>
    <alternativeName>
        <fullName evidence="10">Deamido-NAD(+) pyrophosphorylase</fullName>
    </alternativeName>
    <alternativeName>
        <fullName evidence="10">Nicotinate mononucleotide adenylyltransferase</fullName>
        <shortName evidence="10">NaMN adenylyltransferase</shortName>
    </alternativeName>
</protein>
<dbReference type="PANTHER" id="PTHR39321">
    <property type="entry name" value="NICOTINATE-NUCLEOTIDE ADENYLYLTRANSFERASE-RELATED"/>
    <property type="match status" value="1"/>
</dbReference>
<reference evidence="12" key="1">
    <citation type="submission" date="2013-08" db="EMBL/GenBank/DDBJ databases">
        <title>Comparison of modified E. coli strains.</title>
        <authorList>
            <person name="Juergensen J."/>
            <person name="Bonge A."/>
            <person name="Streit W.R."/>
        </authorList>
    </citation>
    <scope>NUCLEOTIDE SEQUENCE</scope>
</reference>
<evidence type="ECO:0000256" key="10">
    <source>
        <dbReference type="HAMAP-Rule" id="MF_00244"/>
    </source>
</evidence>
<evidence type="ECO:0000259" key="11">
    <source>
        <dbReference type="Pfam" id="PF01467"/>
    </source>
</evidence>
<evidence type="ECO:0000256" key="2">
    <source>
        <dbReference type="ARBA" id="ARBA00005019"/>
    </source>
</evidence>
<gene>
    <name evidence="10" type="primary">nadD</name>
</gene>
<evidence type="ECO:0000313" key="12">
    <source>
        <dbReference type="EMBL" id="AIF26408.1"/>
    </source>
</evidence>
<dbReference type="SUPFAM" id="SSF52374">
    <property type="entry name" value="Nucleotidylyl transferase"/>
    <property type="match status" value="1"/>
</dbReference>
<evidence type="ECO:0000256" key="3">
    <source>
        <dbReference type="ARBA" id="ARBA00022642"/>
    </source>
</evidence>
<dbReference type="AlphaFoldDB" id="A0A0H3U9H5"/>
<comment type="catalytic activity">
    <reaction evidence="9 10">
        <text>nicotinate beta-D-ribonucleotide + ATP + H(+) = deamido-NAD(+) + diphosphate</text>
        <dbReference type="Rhea" id="RHEA:22860"/>
        <dbReference type="ChEBI" id="CHEBI:15378"/>
        <dbReference type="ChEBI" id="CHEBI:30616"/>
        <dbReference type="ChEBI" id="CHEBI:33019"/>
        <dbReference type="ChEBI" id="CHEBI:57502"/>
        <dbReference type="ChEBI" id="CHEBI:58437"/>
        <dbReference type="EC" id="2.7.7.18"/>
    </reaction>
</comment>
<dbReference type="UniPathway" id="UPA00253">
    <property type="reaction ID" value="UER00332"/>
</dbReference>
<dbReference type="Gene3D" id="3.40.50.620">
    <property type="entry name" value="HUPs"/>
    <property type="match status" value="1"/>
</dbReference>
<evidence type="ECO:0000256" key="8">
    <source>
        <dbReference type="ARBA" id="ARBA00023027"/>
    </source>
</evidence>
<proteinExistence type="inferred from homology"/>
<dbReference type="EMBL" id="KF540229">
    <property type="protein sequence ID" value="AIF26408.1"/>
    <property type="molecule type" value="Genomic_DNA"/>
</dbReference>
<dbReference type="InterPro" id="IPR005248">
    <property type="entry name" value="NadD/NMNAT"/>
</dbReference>
<evidence type="ECO:0000256" key="9">
    <source>
        <dbReference type="ARBA" id="ARBA00048721"/>
    </source>
</evidence>
<dbReference type="HAMAP" id="MF_00244">
    <property type="entry name" value="NaMN_adenylyltr"/>
    <property type="match status" value="1"/>
</dbReference>
<dbReference type="EC" id="2.7.7.18" evidence="10"/>
<keyword evidence="7 10" id="KW-0067">ATP-binding</keyword>
<dbReference type="GO" id="GO:0004515">
    <property type="term" value="F:nicotinate-nucleotide adenylyltransferase activity"/>
    <property type="evidence" value="ECO:0007669"/>
    <property type="project" value="UniProtKB-UniRule"/>
</dbReference>
<evidence type="ECO:0000256" key="4">
    <source>
        <dbReference type="ARBA" id="ARBA00022679"/>
    </source>
</evidence>
<dbReference type="CDD" id="cd02165">
    <property type="entry name" value="NMNAT"/>
    <property type="match status" value="1"/>
</dbReference>
<evidence type="ECO:0000256" key="5">
    <source>
        <dbReference type="ARBA" id="ARBA00022695"/>
    </source>
</evidence>
<keyword evidence="3 10" id="KW-0662">Pyridine nucleotide biosynthesis</keyword>
<dbReference type="GO" id="GO:0005524">
    <property type="term" value="F:ATP binding"/>
    <property type="evidence" value="ECO:0007669"/>
    <property type="project" value="UniProtKB-KW"/>
</dbReference>
<keyword evidence="4 10" id="KW-0808">Transferase</keyword>
<comment type="similarity">
    <text evidence="10">Belongs to the NadD family.</text>
</comment>
<organism evidence="12">
    <name type="scientific">uncultured bacterium fosmid pJB17E7_contig I</name>
    <dbReference type="NCBI Taxonomy" id="1478055"/>
    <lineage>
        <taxon>Bacteria</taxon>
        <taxon>environmental samples</taxon>
    </lineage>
</organism>
<keyword evidence="8 10" id="KW-0520">NAD</keyword>
<dbReference type="NCBIfam" id="TIGR00482">
    <property type="entry name" value="nicotinate (nicotinamide) nucleotide adenylyltransferase"/>
    <property type="match status" value="1"/>
</dbReference>
<keyword evidence="6 10" id="KW-0547">Nucleotide-binding</keyword>
<dbReference type="Pfam" id="PF01467">
    <property type="entry name" value="CTP_transf_like"/>
    <property type="match status" value="1"/>
</dbReference>
<dbReference type="InterPro" id="IPR004821">
    <property type="entry name" value="Cyt_trans-like"/>
</dbReference>
<feature type="domain" description="Cytidyltransferase-like" evidence="11">
    <location>
        <begin position="7"/>
        <end position="165"/>
    </location>
</feature>
<comment type="pathway">
    <text evidence="2 10">Cofactor biosynthesis; NAD(+) biosynthesis; deamido-NAD(+) from nicotinate D-ribonucleotide: step 1/1.</text>
</comment>
<comment type="function">
    <text evidence="1 10">Catalyzes the reversible adenylation of nicotinate mononucleotide (NaMN) to nicotinic acid adenine dinucleotide (NaAD).</text>
</comment>
<evidence type="ECO:0000256" key="1">
    <source>
        <dbReference type="ARBA" id="ARBA00002324"/>
    </source>
</evidence>
<name>A0A0H3U9H5_9BACT</name>
<evidence type="ECO:0000256" key="7">
    <source>
        <dbReference type="ARBA" id="ARBA00022840"/>
    </source>
</evidence>
<dbReference type="GO" id="GO:0009435">
    <property type="term" value="P:NAD+ biosynthetic process"/>
    <property type="evidence" value="ECO:0007669"/>
    <property type="project" value="UniProtKB-UniRule"/>
</dbReference>
<evidence type="ECO:0000256" key="6">
    <source>
        <dbReference type="ARBA" id="ARBA00022741"/>
    </source>
</evidence>
<dbReference type="InterPro" id="IPR014729">
    <property type="entry name" value="Rossmann-like_a/b/a_fold"/>
</dbReference>
<sequence length="203" mass="23388">MDKRVGLFFGTFNPVHVGHLVIAGAMLGGTGIDEVWMVVSPQNPMKERRALLADRQRLEMVRRAIGDNSRLRACDIEFGLPIPSYTARTLAFLAERHPRCEFCLIMGSDNLETFDRWRNWEWIIENYRLYVYPRPGHTDCRLSAHPHVQMVEVPLMEISSTYVREQIRLGRDARYLVPPAAFEYLSEMHFYEGPGCGSGREEA</sequence>
<accession>A0A0H3U9H5</accession>
<dbReference type="PANTHER" id="PTHR39321:SF3">
    <property type="entry name" value="PHOSPHOPANTETHEINE ADENYLYLTRANSFERASE"/>
    <property type="match status" value="1"/>
</dbReference>